<dbReference type="CDD" id="cd02440">
    <property type="entry name" value="AdoMet_MTases"/>
    <property type="match status" value="1"/>
</dbReference>
<evidence type="ECO:0000256" key="1">
    <source>
        <dbReference type="ARBA" id="ARBA00022679"/>
    </source>
</evidence>
<keyword evidence="4" id="KW-1185">Reference proteome</keyword>
<dbReference type="InterPro" id="IPR029063">
    <property type="entry name" value="SAM-dependent_MTases_sf"/>
</dbReference>
<protein>
    <recommendedName>
        <fullName evidence="2">Methyltransferase domain-containing protein</fullName>
    </recommendedName>
</protein>
<evidence type="ECO:0000313" key="4">
    <source>
        <dbReference type="Proteomes" id="UP000601223"/>
    </source>
</evidence>
<dbReference type="Pfam" id="PF13649">
    <property type="entry name" value="Methyltransf_25"/>
    <property type="match status" value="1"/>
</dbReference>
<evidence type="ECO:0000259" key="2">
    <source>
        <dbReference type="Pfam" id="PF13649"/>
    </source>
</evidence>
<dbReference type="RefSeq" id="WP_203747217.1">
    <property type="nucleotide sequence ID" value="NZ_BONF01000019.1"/>
</dbReference>
<proteinExistence type="predicted"/>
<reference evidence="3 4" key="1">
    <citation type="submission" date="2021-01" db="EMBL/GenBank/DDBJ databases">
        <title>Whole genome shotgun sequence of Catellatospora bangladeshensis NBRC 107357.</title>
        <authorList>
            <person name="Komaki H."/>
            <person name="Tamura T."/>
        </authorList>
    </citation>
    <scope>NUCLEOTIDE SEQUENCE [LARGE SCALE GENOMIC DNA]</scope>
    <source>
        <strain evidence="3 4">NBRC 107357</strain>
    </source>
</reference>
<keyword evidence="1" id="KW-0808">Transferase</keyword>
<dbReference type="EMBL" id="BONF01000019">
    <property type="protein sequence ID" value="GIF82281.1"/>
    <property type="molecule type" value="Genomic_DNA"/>
</dbReference>
<dbReference type="Gene3D" id="3.40.50.150">
    <property type="entry name" value="Vaccinia Virus protein VP39"/>
    <property type="match status" value="1"/>
</dbReference>
<dbReference type="InterPro" id="IPR041698">
    <property type="entry name" value="Methyltransf_25"/>
</dbReference>
<organism evidence="3 4">
    <name type="scientific">Catellatospora bangladeshensis</name>
    <dbReference type="NCBI Taxonomy" id="310355"/>
    <lineage>
        <taxon>Bacteria</taxon>
        <taxon>Bacillati</taxon>
        <taxon>Actinomycetota</taxon>
        <taxon>Actinomycetes</taxon>
        <taxon>Micromonosporales</taxon>
        <taxon>Micromonosporaceae</taxon>
        <taxon>Catellatospora</taxon>
    </lineage>
</organism>
<comment type="caution">
    <text evidence="3">The sequence shown here is derived from an EMBL/GenBank/DDBJ whole genome shotgun (WGS) entry which is preliminary data.</text>
</comment>
<feature type="domain" description="Methyltransferase" evidence="2">
    <location>
        <begin position="54"/>
        <end position="147"/>
    </location>
</feature>
<dbReference type="AlphaFoldDB" id="A0A8J3JDB7"/>
<dbReference type="SUPFAM" id="SSF53335">
    <property type="entry name" value="S-adenosyl-L-methionine-dependent methyltransferases"/>
    <property type="match status" value="1"/>
</dbReference>
<dbReference type="PANTHER" id="PTHR43861:SF3">
    <property type="entry name" value="PUTATIVE (AFU_ORTHOLOGUE AFUA_2G14390)-RELATED"/>
    <property type="match status" value="1"/>
</dbReference>
<dbReference type="Proteomes" id="UP000601223">
    <property type="component" value="Unassembled WGS sequence"/>
</dbReference>
<name>A0A8J3JDB7_9ACTN</name>
<sequence length="218" mass="23516">MTHAHDAHEAPDLDVFFTAEFWDERYGSKERIWSGNPNPHLVTTAAELAPGTALDVGCGEGADAVWLADRGWRVTGVDVSAVALGRAAIAAEAAGVADRTTWLREDLLAWAPEPAGFDLVSAQFMQTPEPLRTALHRRLAAAVRPGGTLLIVGHHFSDLETTVGRPHMPELMFTAEQAAAALDPAAWEIHTTTPSREVTDPDGRPVVVHDAVLRAVRR</sequence>
<accession>A0A8J3JDB7</accession>
<gene>
    <name evidence="3" type="ORF">Cba03nite_36300</name>
</gene>
<dbReference type="PANTHER" id="PTHR43861">
    <property type="entry name" value="TRANS-ACONITATE 2-METHYLTRANSFERASE-RELATED"/>
    <property type="match status" value="1"/>
</dbReference>
<dbReference type="GO" id="GO:0016740">
    <property type="term" value="F:transferase activity"/>
    <property type="evidence" value="ECO:0007669"/>
    <property type="project" value="UniProtKB-KW"/>
</dbReference>
<evidence type="ECO:0000313" key="3">
    <source>
        <dbReference type="EMBL" id="GIF82281.1"/>
    </source>
</evidence>